<evidence type="ECO:0000256" key="2">
    <source>
        <dbReference type="ARBA" id="ARBA00023125"/>
    </source>
</evidence>
<keyword evidence="1" id="KW-0805">Transcription regulation</keyword>
<dbReference type="PROSITE" id="PS51118">
    <property type="entry name" value="HTH_HXLR"/>
    <property type="match status" value="1"/>
</dbReference>
<keyword evidence="2" id="KW-0238">DNA-binding</keyword>
<name>A0A1L5FB23_CLOKL</name>
<evidence type="ECO:0000259" key="4">
    <source>
        <dbReference type="PROSITE" id="PS51118"/>
    </source>
</evidence>
<proteinExistence type="predicted"/>
<reference evidence="5 6" key="1">
    <citation type="submission" date="2016-12" db="EMBL/GenBank/DDBJ databases">
        <title>Complete genome sequence of Clostridium kluyveri JZZ isolated from the pit mud of a Chinese flavor liquor-making factory.</title>
        <authorList>
            <person name="Wang Y."/>
        </authorList>
    </citation>
    <scope>NUCLEOTIDE SEQUENCE [LARGE SCALE GENOMIC DNA]</scope>
    <source>
        <strain evidence="5 6">JZZ</strain>
    </source>
</reference>
<accession>A0A1L5FB23</accession>
<dbReference type="OrthoDB" id="9791143at2"/>
<dbReference type="InterPro" id="IPR002577">
    <property type="entry name" value="HTH_HxlR"/>
</dbReference>
<dbReference type="AlphaFoldDB" id="A0A1L5FB23"/>
<evidence type="ECO:0000256" key="3">
    <source>
        <dbReference type="ARBA" id="ARBA00023163"/>
    </source>
</evidence>
<evidence type="ECO:0000256" key="1">
    <source>
        <dbReference type="ARBA" id="ARBA00023015"/>
    </source>
</evidence>
<dbReference type="Proteomes" id="UP000184604">
    <property type="component" value="Chromosome"/>
</dbReference>
<dbReference type="Gene3D" id="1.10.10.10">
    <property type="entry name" value="Winged helix-like DNA-binding domain superfamily/Winged helix DNA-binding domain"/>
    <property type="match status" value="1"/>
</dbReference>
<protein>
    <submittedName>
        <fullName evidence="5">Transcriptional regulator</fullName>
    </submittedName>
</protein>
<organism evidence="5 6">
    <name type="scientific">Clostridium kluyveri</name>
    <dbReference type="NCBI Taxonomy" id="1534"/>
    <lineage>
        <taxon>Bacteria</taxon>
        <taxon>Bacillati</taxon>
        <taxon>Bacillota</taxon>
        <taxon>Clostridia</taxon>
        <taxon>Eubacteriales</taxon>
        <taxon>Clostridiaceae</taxon>
        <taxon>Clostridium</taxon>
    </lineage>
</organism>
<dbReference type="PANTHER" id="PTHR33204">
    <property type="entry name" value="TRANSCRIPTIONAL REGULATOR, MARR FAMILY"/>
    <property type="match status" value="1"/>
</dbReference>
<dbReference type="EMBL" id="CP018335">
    <property type="protein sequence ID" value="APM40202.1"/>
    <property type="molecule type" value="Genomic_DNA"/>
</dbReference>
<evidence type="ECO:0000313" key="6">
    <source>
        <dbReference type="Proteomes" id="UP000184604"/>
    </source>
</evidence>
<dbReference type="PANTHER" id="PTHR33204:SF29">
    <property type="entry name" value="TRANSCRIPTIONAL REGULATOR"/>
    <property type="match status" value="1"/>
</dbReference>
<dbReference type="GO" id="GO:0003677">
    <property type="term" value="F:DNA binding"/>
    <property type="evidence" value="ECO:0007669"/>
    <property type="project" value="UniProtKB-KW"/>
</dbReference>
<dbReference type="SUPFAM" id="SSF46785">
    <property type="entry name" value="Winged helix' DNA-binding domain"/>
    <property type="match status" value="1"/>
</dbReference>
<dbReference type="InterPro" id="IPR036388">
    <property type="entry name" value="WH-like_DNA-bd_sf"/>
</dbReference>
<feature type="domain" description="HTH hxlR-type" evidence="4">
    <location>
        <begin position="6"/>
        <end position="113"/>
    </location>
</feature>
<dbReference type="Pfam" id="PF01638">
    <property type="entry name" value="HxlR"/>
    <property type="match status" value="1"/>
</dbReference>
<keyword evidence="3" id="KW-0804">Transcription</keyword>
<gene>
    <name evidence="5" type="ORF">BS101_16375</name>
</gene>
<sequence length="113" mass="12960">MSIEDCSPTGIDIKDTDFGYTLSLIGGKYKMIILYWLAEYKPAIRYNELKRCIGTISHKTLSINLKELESDKLIVRTEYPQIPPKVEYSLSNRGKSLIPVLNMMCEWGGKNRI</sequence>
<evidence type="ECO:0000313" key="5">
    <source>
        <dbReference type="EMBL" id="APM40202.1"/>
    </source>
</evidence>
<dbReference type="RefSeq" id="WP_073539801.1">
    <property type="nucleotide sequence ID" value="NZ_CP018335.1"/>
</dbReference>
<dbReference type="InterPro" id="IPR036390">
    <property type="entry name" value="WH_DNA-bd_sf"/>
</dbReference>